<feature type="DNA-binding region" description="OmpR/PhoB-type" evidence="7">
    <location>
        <begin position="138"/>
        <end position="233"/>
    </location>
</feature>
<dbReference type="OrthoDB" id="4127044at2"/>
<sequence>MRLLLVEDDESIAEPLSDGLTRYGFSVQRVADGTAALRASGHELVLLDLGLPDIDGIDLCRMLRRRNGVPIIMITARGAEADRVVGLELGADDYLAKPFSLRELVARIRAVARRSMPSTAPAGLASDPASPAGTGPAGHIRGVEPVTVDRRTREVRVHGRPIALTPKEFDLLLLLAKDPGAVVDRQTILNQVWDTAYFGNTRTLDVHVASLRRKLGDPALIETVRGIGFRLATSEPATSPDHGSGWPRTGW</sequence>
<dbReference type="InterPro" id="IPR011006">
    <property type="entry name" value="CheY-like_superfamily"/>
</dbReference>
<dbReference type="InterPro" id="IPR039420">
    <property type="entry name" value="WalR-like"/>
</dbReference>
<feature type="domain" description="OmpR/PhoB-type" evidence="10">
    <location>
        <begin position="138"/>
        <end position="233"/>
    </location>
</feature>
<dbReference type="GO" id="GO:0000156">
    <property type="term" value="F:phosphorelay response regulator activity"/>
    <property type="evidence" value="ECO:0007669"/>
    <property type="project" value="TreeGrafter"/>
</dbReference>
<dbReference type="GO" id="GO:0032993">
    <property type="term" value="C:protein-DNA complex"/>
    <property type="evidence" value="ECO:0007669"/>
    <property type="project" value="TreeGrafter"/>
</dbReference>
<dbReference type="PANTHER" id="PTHR48111">
    <property type="entry name" value="REGULATOR OF RPOS"/>
    <property type="match status" value="1"/>
</dbReference>
<dbReference type="SUPFAM" id="SSF46894">
    <property type="entry name" value="C-terminal effector domain of the bipartite response regulators"/>
    <property type="match status" value="1"/>
</dbReference>
<dbReference type="PANTHER" id="PTHR48111:SF4">
    <property type="entry name" value="DNA-BINDING DUAL TRANSCRIPTIONAL REGULATOR OMPR"/>
    <property type="match status" value="1"/>
</dbReference>
<feature type="modified residue" description="4-aspartylphosphate" evidence="6">
    <location>
        <position position="48"/>
    </location>
</feature>
<evidence type="ECO:0000259" key="10">
    <source>
        <dbReference type="PROSITE" id="PS51755"/>
    </source>
</evidence>
<feature type="region of interest" description="Disordered" evidence="8">
    <location>
        <begin position="118"/>
        <end position="141"/>
    </location>
</feature>
<dbReference type="CDD" id="cd00383">
    <property type="entry name" value="trans_reg_C"/>
    <property type="match status" value="1"/>
</dbReference>
<protein>
    <submittedName>
        <fullName evidence="11">DNA-binding response regulator</fullName>
    </submittedName>
</protein>
<dbReference type="GO" id="GO:0000976">
    <property type="term" value="F:transcription cis-regulatory region binding"/>
    <property type="evidence" value="ECO:0007669"/>
    <property type="project" value="TreeGrafter"/>
</dbReference>
<evidence type="ECO:0000256" key="2">
    <source>
        <dbReference type="ARBA" id="ARBA00023012"/>
    </source>
</evidence>
<dbReference type="InterPro" id="IPR036388">
    <property type="entry name" value="WH-like_DNA-bd_sf"/>
</dbReference>
<dbReference type="Proteomes" id="UP000248627">
    <property type="component" value="Unassembled WGS sequence"/>
</dbReference>
<dbReference type="PROSITE" id="PS50110">
    <property type="entry name" value="RESPONSE_REGULATORY"/>
    <property type="match status" value="1"/>
</dbReference>
<dbReference type="FunFam" id="1.10.10.10:FF:000018">
    <property type="entry name" value="DNA-binding response regulator ResD"/>
    <property type="match status" value="1"/>
</dbReference>
<dbReference type="InterPro" id="IPR016032">
    <property type="entry name" value="Sig_transdc_resp-reg_C-effctor"/>
</dbReference>
<evidence type="ECO:0000256" key="1">
    <source>
        <dbReference type="ARBA" id="ARBA00022553"/>
    </source>
</evidence>
<dbReference type="PROSITE" id="PS51755">
    <property type="entry name" value="OMPR_PHOB"/>
    <property type="match status" value="1"/>
</dbReference>
<proteinExistence type="predicted"/>
<dbReference type="InterPro" id="IPR001789">
    <property type="entry name" value="Sig_transdc_resp-reg_receiver"/>
</dbReference>
<dbReference type="Gene3D" id="1.10.10.10">
    <property type="entry name" value="Winged helix-like DNA-binding domain superfamily/Winged helix DNA-binding domain"/>
    <property type="match status" value="1"/>
</dbReference>
<keyword evidence="2" id="KW-0902">Two-component regulatory system</keyword>
<evidence type="ECO:0000256" key="3">
    <source>
        <dbReference type="ARBA" id="ARBA00023015"/>
    </source>
</evidence>
<evidence type="ECO:0000256" key="4">
    <source>
        <dbReference type="ARBA" id="ARBA00023125"/>
    </source>
</evidence>
<keyword evidence="1 6" id="KW-0597">Phosphoprotein</keyword>
<evidence type="ECO:0000256" key="8">
    <source>
        <dbReference type="SAM" id="MobiDB-lite"/>
    </source>
</evidence>
<dbReference type="SMART" id="SM00448">
    <property type="entry name" value="REC"/>
    <property type="match status" value="1"/>
</dbReference>
<evidence type="ECO:0000256" key="7">
    <source>
        <dbReference type="PROSITE-ProRule" id="PRU01091"/>
    </source>
</evidence>
<dbReference type="Pfam" id="PF00072">
    <property type="entry name" value="Response_reg"/>
    <property type="match status" value="1"/>
</dbReference>
<dbReference type="Pfam" id="PF00486">
    <property type="entry name" value="Trans_reg_C"/>
    <property type="match status" value="1"/>
</dbReference>
<dbReference type="Gene3D" id="6.10.250.690">
    <property type="match status" value="1"/>
</dbReference>
<comment type="caution">
    <text evidence="11">The sequence shown here is derived from an EMBL/GenBank/DDBJ whole genome shotgun (WGS) entry which is preliminary data.</text>
</comment>
<feature type="domain" description="Response regulatory" evidence="9">
    <location>
        <begin position="2"/>
        <end position="112"/>
    </location>
</feature>
<dbReference type="RefSeq" id="WP_111244209.1">
    <property type="nucleotide sequence ID" value="NZ_AP023358.1"/>
</dbReference>
<dbReference type="AlphaFoldDB" id="A0A2W2C9U2"/>
<evidence type="ECO:0000259" key="9">
    <source>
        <dbReference type="PROSITE" id="PS50110"/>
    </source>
</evidence>
<evidence type="ECO:0000313" key="11">
    <source>
        <dbReference type="EMBL" id="PZF94450.1"/>
    </source>
</evidence>
<keyword evidence="4 7" id="KW-0238">DNA-binding</keyword>
<keyword evidence="5" id="KW-0804">Transcription</keyword>
<keyword evidence="3" id="KW-0805">Transcription regulation</keyword>
<organism evidence="11 12">
    <name type="scientific">Micromonospora endophytica</name>
    <dbReference type="NCBI Taxonomy" id="515350"/>
    <lineage>
        <taxon>Bacteria</taxon>
        <taxon>Bacillati</taxon>
        <taxon>Actinomycetota</taxon>
        <taxon>Actinomycetes</taxon>
        <taxon>Micromonosporales</taxon>
        <taxon>Micromonosporaceae</taxon>
        <taxon>Micromonospora</taxon>
    </lineage>
</organism>
<evidence type="ECO:0000256" key="6">
    <source>
        <dbReference type="PROSITE-ProRule" id="PRU00169"/>
    </source>
</evidence>
<evidence type="ECO:0000313" key="12">
    <source>
        <dbReference type="Proteomes" id="UP000248627"/>
    </source>
</evidence>
<reference evidence="11 12" key="1">
    <citation type="submission" date="2018-01" db="EMBL/GenBank/DDBJ databases">
        <title>Draft genome sequence of Jishengella endophytica.</title>
        <authorList>
            <person name="Sahin N."/>
            <person name="Ay H."/>
            <person name="Saygin H."/>
        </authorList>
    </citation>
    <scope>NUCLEOTIDE SEQUENCE [LARGE SCALE GENOMIC DNA]</scope>
    <source>
        <strain evidence="11 12">DSM 45430</strain>
    </source>
</reference>
<dbReference type="InterPro" id="IPR001867">
    <property type="entry name" value="OmpR/PhoB-type_DNA-bd"/>
</dbReference>
<accession>A0A2W2C9U2</accession>
<name>A0A2W2C9U2_9ACTN</name>
<dbReference type="GO" id="GO:0006355">
    <property type="term" value="P:regulation of DNA-templated transcription"/>
    <property type="evidence" value="ECO:0007669"/>
    <property type="project" value="InterPro"/>
</dbReference>
<dbReference type="Gene3D" id="3.40.50.2300">
    <property type="match status" value="1"/>
</dbReference>
<gene>
    <name evidence="11" type="ORF">C1I93_16580</name>
</gene>
<dbReference type="SUPFAM" id="SSF52172">
    <property type="entry name" value="CheY-like"/>
    <property type="match status" value="1"/>
</dbReference>
<dbReference type="SMART" id="SM00862">
    <property type="entry name" value="Trans_reg_C"/>
    <property type="match status" value="1"/>
</dbReference>
<keyword evidence="12" id="KW-1185">Reference proteome</keyword>
<evidence type="ECO:0000256" key="5">
    <source>
        <dbReference type="ARBA" id="ARBA00023163"/>
    </source>
</evidence>
<dbReference type="GO" id="GO:0005829">
    <property type="term" value="C:cytosol"/>
    <property type="evidence" value="ECO:0007669"/>
    <property type="project" value="TreeGrafter"/>
</dbReference>
<feature type="region of interest" description="Disordered" evidence="8">
    <location>
        <begin position="232"/>
        <end position="251"/>
    </location>
</feature>
<dbReference type="EMBL" id="POTX01000106">
    <property type="protein sequence ID" value="PZF94450.1"/>
    <property type="molecule type" value="Genomic_DNA"/>
</dbReference>